<reference evidence="1" key="1">
    <citation type="submission" date="2017-05" db="EMBL/GenBank/DDBJ databases">
        <title>Genome sequence of Ca. P. asteris strain NJAY.</title>
        <authorList>
            <person name="Lee I.-M."/>
            <person name="Gundersen-Rindal D."/>
            <person name="Sparks M."/>
        </authorList>
    </citation>
    <scope>NUCLEOTIDE SEQUENCE [LARGE SCALE GENOMIC DNA]</scope>
    <source>
        <strain evidence="1">NJAY</strain>
    </source>
</reference>
<evidence type="ECO:0000313" key="1">
    <source>
        <dbReference type="EMBL" id="PEH36181.1"/>
    </source>
</evidence>
<keyword evidence="2" id="KW-1185">Reference proteome</keyword>
<comment type="caution">
    <text evidence="1">The sequence shown here is derived from an EMBL/GenBank/DDBJ whole genome shotgun (WGS) entry which is preliminary data.</text>
</comment>
<proteinExistence type="predicted"/>
<organism evidence="1 2">
    <name type="scientific">New Jersey aster yellows phytoplasma</name>
    <dbReference type="NCBI Taxonomy" id="270520"/>
    <lineage>
        <taxon>Bacteria</taxon>
        <taxon>Bacillati</taxon>
        <taxon>Mycoplasmatota</taxon>
        <taxon>Mollicutes</taxon>
        <taxon>Acholeplasmatales</taxon>
        <taxon>Acholeplasmataceae</taxon>
        <taxon>Candidatus Phytoplasma</taxon>
        <taxon>16SrI (Aster yellows group)</taxon>
    </lineage>
</organism>
<dbReference type="RefSeq" id="WP_252861615.1">
    <property type="nucleotide sequence ID" value="NZ_MAPF01000057.1"/>
</dbReference>
<evidence type="ECO:0000313" key="2">
    <source>
        <dbReference type="Proteomes" id="UP000220509"/>
    </source>
</evidence>
<dbReference type="Proteomes" id="UP000220509">
    <property type="component" value="Unassembled WGS sequence"/>
</dbReference>
<protein>
    <submittedName>
        <fullName evidence="1">Uncharacterized protein</fullName>
    </submittedName>
</protein>
<accession>A0ABX4K062</accession>
<name>A0ABX4K062_9MOLU</name>
<sequence length="60" mass="7107">MEFNALIEKSINTNDLNILFMGENYDLEYGHKVLCDYFIQGKGYNFCHVDEKDENKIKKI</sequence>
<dbReference type="EMBL" id="MAPF01000057">
    <property type="protein sequence ID" value="PEH36181.1"/>
    <property type="molecule type" value="Genomic_DNA"/>
</dbReference>
<gene>
    <name evidence="1" type="ORF">BBA70_02620</name>
</gene>